<proteinExistence type="predicted"/>
<reference evidence="2" key="1">
    <citation type="journal article" date="2019" name="Int. J. Syst. Evol. Microbiol.">
        <title>The Global Catalogue of Microorganisms (GCM) 10K type strain sequencing project: providing services to taxonomists for standard genome sequencing and annotation.</title>
        <authorList>
            <consortium name="The Broad Institute Genomics Platform"/>
            <consortium name="The Broad Institute Genome Sequencing Center for Infectious Disease"/>
            <person name="Wu L."/>
            <person name="Ma J."/>
        </authorList>
    </citation>
    <scope>NUCLEOTIDE SEQUENCE [LARGE SCALE GENOMIC DNA]</scope>
    <source>
        <strain evidence="2">CGMCC 1.15197</strain>
    </source>
</reference>
<dbReference type="Proteomes" id="UP000632273">
    <property type="component" value="Unassembled WGS sequence"/>
</dbReference>
<protein>
    <recommendedName>
        <fullName evidence="3">T9SS C-terminal target domain-containing protein</fullName>
    </recommendedName>
</protein>
<sequence length="405" mass="43954">MGVFEGIVTLPPARWTLSIYAENRSFNVFNLIEAYQKDIHVEALLDNSSGLVDFSPKFSSFTLPYVSMNALHRNSFSAFDQDGDSLVYRSVQPLASLQGEGECSTPIAYSGSTGGEFVDPATGARVPYGPVQFTPAFPFLSYQAVSGTAVPFFQLNAATGELLTQPITLGYQVVAIRVDEYRKQGGSWQQIGSITRDIAYYTLNGEGNHNPTITEVKLANASASQSPGNVIPVNPGQLVSLTLTATDPDAGQTLKLSSDVAAIIPGAGFQTLINNQAQLSWQVPAQLPLGRYSFTVTVRDNSCPVNGSEVRTITFLVTDKVLATRSREPLAQPAFPVPFHEQVRFQLTTHKAQAILIVDELGRTVDQLTSRADGTVIWRPAATIRPGLYIARTANGQQLQRLIRQ</sequence>
<accession>A0ABQ1TKW3</accession>
<name>A0ABQ1TKW3_9BACT</name>
<evidence type="ECO:0000313" key="2">
    <source>
        <dbReference type="Proteomes" id="UP000632273"/>
    </source>
</evidence>
<evidence type="ECO:0008006" key="3">
    <source>
        <dbReference type="Google" id="ProtNLM"/>
    </source>
</evidence>
<dbReference type="EMBL" id="BMHT01000001">
    <property type="protein sequence ID" value="GGE95952.1"/>
    <property type="molecule type" value="Genomic_DNA"/>
</dbReference>
<gene>
    <name evidence="1" type="ORF">GCM10011383_03390</name>
</gene>
<dbReference type="Pfam" id="PF17963">
    <property type="entry name" value="Big_9"/>
    <property type="match status" value="1"/>
</dbReference>
<comment type="caution">
    <text evidence="1">The sequence shown here is derived from an EMBL/GenBank/DDBJ whole genome shotgun (WGS) entry which is preliminary data.</text>
</comment>
<organism evidence="1 2">
    <name type="scientific">Hymenobacter cavernae</name>
    <dbReference type="NCBI Taxonomy" id="2044852"/>
    <lineage>
        <taxon>Bacteria</taxon>
        <taxon>Pseudomonadati</taxon>
        <taxon>Bacteroidota</taxon>
        <taxon>Cytophagia</taxon>
        <taxon>Cytophagales</taxon>
        <taxon>Hymenobacteraceae</taxon>
        <taxon>Hymenobacter</taxon>
    </lineage>
</organism>
<evidence type="ECO:0000313" key="1">
    <source>
        <dbReference type="EMBL" id="GGE95952.1"/>
    </source>
</evidence>
<keyword evidence="2" id="KW-1185">Reference proteome</keyword>